<protein>
    <submittedName>
        <fullName evidence="3">Uncharacterized protein</fullName>
    </submittedName>
</protein>
<feature type="transmembrane region" description="Helical" evidence="2">
    <location>
        <begin position="126"/>
        <end position="147"/>
    </location>
</feature>
<keyword evidence="2" id="KW-0472">Membrane</keyword>
<dbReference type="Proteomes" id="UP000826462">
    <property type="component" value="Chromosome 1"/>
</dbReference>
<evidence type="ECO:0000313" key="3">
    <source>
        <dbReference type="EMBL" id="QYD70103.1"/>
    </source>
</evidence>
<name>A0ABX8UT95_9BURK</name>
<accession>A0ABX8UT95</accession>
<feature type="compositionally biased region" description="Basic and acidic residues" evidence="1">
    <location>
        <begin position="9"/>
        <end position="23"/>
    </location>
</feature>
<gene>
    <name evidence="3" type="ORF">KZJ38_07260</name>
</gene>
<reference evidence="3 4" key="1">
    <citation type="submission" date="2021-07" db="EMBL/GenBank/DDBJ databases">
        <title>Paraburkholderia edwinii protects Aspergillus sp. from phenazines by acting as a toxin sponge.</title>
        <authorList>
            <person name="Dahlstrom K.M."/>
            <person name="Newman D.K."/>
        </authorList>
    </citation>
    <scope>NUCLEOTIDE SEQUENCE [LARGE SCALE GENOMIC DNA]</scope>
    <source>
        <strain evidence="3 4">Pe01</strain>
    </source>
</reference>
<feature type="region of interest" description="Disordered" evidence="1">
    <location>
        <begin position="188"/>
        <end position="234"/>
    </location>
</feature>
<feature type="transmembrane region" description="Helical" evidence="2">
    <location>
        <begin position="77"/>
        <end position="98"/>
    </location>
</feature>
<feature type="transmembrane region" description="Helical" evidence="2">
    <location>
        <begin position="51"/>
        <end position="71"/>
    </location>
</feature>
<keyword evidence="2" id="KW-0812">Transmembrane</keyword>
<feature type="region of interest" description="Disordered" evidence="1">
    <location>
        <begin position="1"/>
        <end position="23"/>
    </location>
</feature>
<dbReference type="EMBL" id="CP080095">
    <property type="protein sequence ID" value="QYD70103.1"/>
    <property type="molecule type" value="Genomic_DNA"/>
</dbReference>
<organism evidence="3 4">
    <name type="scientific">Paraburkholderia edwinii</name>
    <dbReference type="NCBI Taxonomy" id="2861782"/>
    <lineage>
        <taxon>Bacteria</taxon>
        <taxon>Pseudomonadati</taxon>
        <taxon>Pseudomonadota</taxon>
        <taxon>Betaproteobacteria</taxon>
        <taxon>Burkholderiales</taxon>
        <taxon>Burkholderiaceae</taxon>
        <taxon>Paraburkholderia</taxon>
    </lineage>
</organism>
<evidence type="ECO:0000313" key="4">
    <source>
        <dbReference type="Proteomes" id="UP000826462"/>
    </source>
</evidence>
<feature type="compositionally biased region" description="Low complexity" evidence="1">
    <location>
        <begin position="210"/>
        <end position="234"/>
    </location>
</feature>
<evidence type="ECO:0000256" key="1">
    <source>
        <dbReference type="SAM" id="MobiDB-lite"/>
    </source>
</evidence>
<proteinExistence type="predicted"/>
<sequence>MRTATPNTRRQDRAEQRQRKAEDLQNEREVAFYASALDAFYTTALEYDKGIFTLAAGGLGLLVTLLTTVGLNSRLELAAYLMGIASFTVTLVLLLCVFRLNKAHIIAVVAGDDELSTRQLRIIETISMFVFGVGILCAAVVGGLAAMDSYTTKVKTMTDAKKPGAPIVRQDSVQGIKNLRPDVLQKSFVDAGKLRPPSSTGASTPVAGRPAASTPQASGAAPAAPGSGPTSKEK</sequence>
<dbReference type="RefSeq" id="WP_219799430.1">
    <property type="nucleotide sequence ID" value="NZ_CP080095.1"/>
</dbReference>
<keyword evidence="2" id="KW-1133">Transmembrane helix</keyword>
<evidence type="ECO:0000256" key="2">
    <source>
        <dbReference type="SAM" id="Phobius"/>
    </source>
</evidence>
<keyword evidence="4" id="KW-1185">Reference proteome</keyword>